<keyword evidence="4" id="KW-1032">Host cell membrane</keyword>
<keyword evidence="9" id="KW-0843">Virulence</keyword>
<keyword evidence="7" id="KW-0732">Signal</keyword>
<keyword evidence="11" id="KW-1015">Disulfide bond</keyword>
<dbReference type="GO" id="GO:0020002">
    <property type="term" value="C:host cell plasma membrane"/>
    <property type="evidence" value="ECO:0007669"/>
    <property type="project" value="UniProtKB-SubCell"/>
</dbReference>
<evidence type="ECO:0000256" key="2">
    <source>
        <dbReference type="ARBA" id="ARBA00004613"/>
    </source>
</evidence>
<comment type="similarity">
    <text evidence="3">Belongs to the aerolysin family.</text>
</comment>
<dbReference type="CDD" id="cd20218">
    <property type="entry name" value="PFM_aerolysin"/>
    <property type="match status" value="1"/>
</dbReference>
<dbReference type="InterPro" id="IPR016187">
    <property type="entry name" value="CTDL_fold"/>
</dbReference>
<dbReference type="Pfam" id="PF01117">
    <property type="entry name" value="Aerolysin"/>
    <property type="match status" value="1"/>
</dbReference>
<evidence type="ECO:0000256" key="3">
    <source>
        <dbReference type="ARBA" id="ARBA00009831"/>
    </source>
</evidence>
<sequence length="489" mass="55469">MPNVSTQLSMTLALSFLSTIAHGKIFSDQLVIDKLENNQCRAGYRLITHYEALEHRDSILSRMQTWDIIGLQNGWAIMGKGYHGEIKSEQASDKAWCHPIHPNAGLPRNFSMPITEGSTTEIERNLVTNDEHFVRPISYLAHTLGYAWLSGNQGKFVGDDMVVNRVNGRWEIQGNSDDSCNGVRCDEKTKITIQDFAYQLNPKHFSHGDVSESTKEKLTTITAYAINTQERPKHINVQFDVDQSTSWHKTDHSVFAQSVYISDAFRWPKIGNTHPNVSVDANQLFSDLNSSTSTSSANREANLTIPAHSILPIQIELYRSHISYPFRIRTDISYRVMFDGFLRHSGNAWHTHPENRPTTSHTFTMGRASELSENIRYQWDHRYIPGETKWWDWSWAIRTHGLALMQYAAGESLRPYHSHVSGAFEAESQYAGMIDVGQELTVDAPLHWAEGSTPQQIQVGNVTVLTDFDARSLEQLGFHSARLLIQPLD</sequence>
<keyword evidence="5" id="KW-0964">Secreted</keyword>
<evidence type="ECO:0000256" key="8">
    <source>
        <dbReference type="ARBA" id="ARBA00022870"/>
    </source>
</evidence>
<gene>
    <name evidence="13" type="ORF">HB761_14915</name>
</gene>
<dbReference type="SMART" id="SM00999">
    <property type="entry name" value="Aerolysin"/>
    <property type="match status" value="1"/>
</dbReference>
<dbReference type="SUPFAM" id="SSF56973">
    <property type="entry name" value="Aerolisin/ETX pore-forming domain"/>
    <property type="match status" value="1"/>
</dbReference>
<dbReference type="RefSeq" id="WP_255935711.1">
    <property type="nucleotide sequence ID" value="NZ_CP050467.1"/>
</dbReference>
<evidence type="ECO:0000256" key="4">
    <source>
        <dbReference type="ARBA" id="ARBA00022511"/>
    </source>
</evidence>
<evidence type="ECO:0000256" key="6">
    <source>
        <dbReference type="ARBA" id="ARBA00022656"/>
    </source>
</evidence>
<comment type="subcellular location">
    <subcellularLocation>
        <location evidence="1">Host cell membrane</location>
    </subcellularLocation>
    <subcellularLocation>
        <location evidence="2">Secreted</location>
    </subcellularLocation>
</comment>
<feature type="domain" description="Aerolysin-like C-terminal" evidence="12">
    <location>
        <begin position="117"/>
        <end position="475"/>
    </location>
</feature>
<evidence type="ECO:0000256" key="5">
    <source>
        <dbReference type="ARBA" id="ARBA00022525"/>
    </source>
</evidence>
<evidence type="ECO:0000256" key="7">
    <source>
        <dbReference type="ARBA" id="ARBA00022729"/>
    </source>
</evidence>
<protein>
    <submittedName>
        <fullName evidence="13">Aerolysin family beta-barrel pore-forming toxin</fullName>
    </submittedName>
</protein>
<dbReference type="GO" id="GO:0005576">
    <property type="term" value="C:extracellular region"/>
    <property type="evidence" value="ECO:0007669"/>
    <property type="project" value="UniProtKB-SubCell"/>
</dbReference>
<dbReference type="Pfam" id="PF03440">
    <property type="entry name" value="APT"/>
    <property type="match status" value="1"/>
</dbReference>
<dbReference type="PRINTS" id="PR00754">
    <property type="entry name" value="AEROLYSIN"/>
</dbReference>
<evidence type="ECO:0000313" key="14">
    <source>
        <dbReference type="Proteomes" id="UP001058687"/>
    </source>
</evidence>
<keyword evidence="6" id="KW-0800">Toxin</keyword>
<name>A0AAE9N2B4_9VIBR</name>
<keyword evidence="10" id="KW-0472">Membrane</keyword>
<dbReference type="InterPro" id="IPR037015">
    <property type="entry name" value="APT_N_sf"/>
</dbReference>
<dbReference type="GO" id="GO:0090729">
    <property type="term" value="F:toxin activity"/>
    <property type="evidence" value="ECO:0007669"/>
    <property type="project" value="UniProtKB-KW"/>
</dbReference>
<evidence type="ECO:0000256" key="10">
    <source>
        <dbReference type="ARBA" id="ARBA00023136"/>
    </source>
</evidence>
<reference evidence="13" key="1">
    <citation type="submission" date="2020-03" db="EMBL/GenBank/DDBJ databases">
        <title>Five strains of Vibrio campbellii isolated from Mariana Trench.</title>
        <authorList>
            <person name="Liang J."/>
            <person name="Zhang X.-H."/>
        </authorList>
    </citation>
    <scope>NUCLEOTIDE SEQUENCE</scope>
    <source>
        <strain evidence="13">LJC014</strain>
    </source>
</reference>
<dbReference type="Gene3D" id="3.30.412.10">
    <property type="entry name" value="Proaerolysin, chain A, domain 2"/>
    <property type="match status" value="1"/>
</dbReference>
<evidence type="ECO:0000313" key="13">
    <source>
        <dbReference type="EMBL" id="UTZ27904.1"/>
    </source>
</evidence>
<evidence type="ECO:0000256" key="11">
    <source>
        <dbReference type="ARBA" id="ARBA00023157"/>
    </source>
</evidence>
<dbReference type="SUPFAM" id="SSF56436">
    <property type="entry name" value="C-type lectin-like"/>
    <property type="match status" value="1"/>
</dbReference>
<dbReference type="InterPro" id="IPR055267">
    <property type="entry name" value="Aerolysin-like_C"/>
</dbReference>
<dbReference type="InterPro" id="IPR005138">
    <property type="entry name" value="APT_dom"/>
</dbReference>
<proteinExistence type="inferred from homology"/>
<evidence type="ECO:0000259" key="12">
    <source>
        <dbReference type="SMART" id="SM00999"/>
    </source>
</evidence>
<evidence type="ECO:0000256" key="1">
    <source>
        <dbReference type="ARBA" id="ARBA00004165"/>
    </source>
</evidence>
<evidence type="ECO:0000256" key="9">
    <source>
        <dbReference type="ARBA" id="ARBA00023026"/>
    </source>
</evidence>
<organism evidence="13 14">
    <name type="scientific">Vibrio campbellii</name>
    <dbReference type="NCBI Taxonomy" id="680"/>
    <lineage>
        <taxon>Bacteria</taxon>
        <taxon>Pseudomonadati</taxon>
        <taxon>Pseudomonadota</taxon>
        <taxon>Gammaproteobacteria</taxon>
        <taxon>Vibrionales</taxon>
        <taxon>Vibrionaceae</taxon>
        <taxon>Vibrio</taxon>
    </lineage>
</organism>
<dbReference type="InterPro" id="IPR005830">
    <property type="entry name" value="Aerolysn"/>
</dbReference>
<dbReference type="Proteomes" id="UP001058687">
    <property type="component" value="Chromosome 1"/>
</dbReference>
<accession>A0AAE9N2B4</accession>
<dbReference type="Gene3D" id="2.170.15.10">
    <property type="entry name" value="Proaerolysin, chain A, domain 3"/>
    <property type="match status" value="1"/>
</dbReference>
<dbReference type="Gene3D" id="3.10.40.10">
    <property type="entry name" value="Aerolysin/Pertussis toxin (APT), N-terminal domain"/>
    <property type="match status" value="1"/>
</dbReference>
<keyword evidence="8" id="KW-1043">Host membrane</keyword>
<dbReference type="AlphaFoldDB" id="A0AAE9N2B4"/>
<dbReference type="EMBL" id="CP050467">
    <property type="protein sequence ID" value="UTZ27904.1"/>
    <property type="molecule type" value="Genomic_DNA"/>
</dbReference>